<dbReference type="InterPro" id="IPR006059">
    <property type="entry name" value="SBP"/>
</dbReference>
<keyword evidence="4" id="KW-0812">Transmembrane</keyword>
<dbReference type="Gene3D" id="3.40.190.10">
    <property type="entry name" value="Periplasmic binding protein-like II"/>
    <property type="match status" value="1"/>
</dbReference>
<dbReference type="EMBL" id="JH109152">
    <property type="protein sequence ID" value="EGW22871.1"/>
    <property type="molecule type" value="Genomic_DNA"/>
</dbReference>
<keyword evidence="2" id="KW-0813">Transport</keyword>
<dbReference type="PANTHER" id="PTHR30061">
    <property type="entry name" value="MALTOSE-BINDING PERIPLASMIC PROTEIN"/>
    <property type="match status" value="1"/>
</dbReference>
<dbReference type="STRING" id="697282.Mettu_1702"/>
<gene>
    <name evidence="5" type="ORF">Mettu_1702</name>
</gene>
<evidence type="ECO:0000313" key="5">
    <source>
        <dbReference type="EMBL" id="EGW22871.1"/>
    </source>
</evidence>
<dbReference type="eggNOG" id="COG2182">
    <property type="taxonomic scope" value="Bacteria"/>
</dbReference>
<proteinExistence type="inferred from homology"/>
<dbReference type="GO" id="GO:0042956">
    <property type="term" value="P:maltodextrin transmembrane transport"/>
    <property type="evidence" value="ECO:0007669"/>
    <property type="project" value="TreeGrafter"/>
</dbReference>
<evidence type="ECO:0000256" key="1">
    <source>
        <dbReference type="ARBA" id="ARBA00008520"/>
    </source>
</evidence>
<keyword evidence="4" id="KW-1133">Transmembrane helix</keyword>
<dbReference type="GO" id="GO:1901982">
    <property type="term" value="F:maltose binding"/>
    <property type="evidence" value="ECO:0007669"/>
    <property type="project" value="TreeGrafter"/>
</dbReference>
<name>G3IVE4_METTV</name>
<accession>G3IVE4</accession>
<dbReference type="AlphaFoldDB" id="G3IVE4"/>
<comment type="similarity">
    <text evidence="1">Belongs to the bacterial solute-binding protein 1 family.</text>
</comment>
<keyword evidence="4" id="KW-0472">Membrane</keyword>
<dbReference type="Pfam" id="PF13416">
    <property type="entry name" value="SBP_bac_8"/>
    <property type="match status" value="1"/>
</dbReference>
<organism evidence="5 6">
    <name type="scientific">Methylobacter tundripaludum (strain ATCC BAA-1195 / DSM 17260 / SV96)</name>
    <dbReference type="NCBI Taxonomy" id="697282"/>
    <lineage>
        <taxon>Bacteria</taxon>
        <taxon>Pseudomonadati</taxon>
        <taxon>Pseudomonadota</taxon>
        <taxon>Gammaproteobacteria</taxon>
        <taxon>Methylococcales</taxon>
        <taxon>Methylococcaceae</taxon>
        <taxon>Methylobacter</taxon>
    </lineage>
</organism>
<protein>
    <submittedName>
        <fullName evidence="5">Extracellular solute-binding protein family 1</fullName>
    </submittedName>
</protein>
<reference evidence="5 6" key="1">
    <citation type="submission" date="2011-06" db="EMBL/GenBank/DDBJ databases">
        <title>Genomic sequence of Methylobacter tundripaludum SV96.</title>
        <authorList>
            <consortium name="US DOE Joint Genome Institute"/>
            <person name="Lucas S."/>
            <person name="Han J."/>
            <person name="Lapidus A."/>
            <person name="Cheng J.-F."/>
            <person name="Goodwin L."/>
            <person name="Pitluck S."/>
            <person name="Held B."/>
            <person name="Detter J.C."/>
            <person name="Han C."/>
            <person name="Tapia R."/>
            <person name="Land M."/>
            <person name="Hauser L."/>
            <person name="Kyrpides N."/>
            <person name="Ivanova N."/>
            <person name="Ovchinnikova G."/>
            <person name="Pagani I."/>
            <person name="Klotz M.G."/>
            <person name="Dispirito A.A."/>
            <person name="Murrell J.C."/>
            <person name="Dunfield P."/>
            <person name="Kalyuzhnaya M.G."/>
            <person name="Svenning M."/>
            <person name="Trotsenko Y.A."/>
            <person name="Stein L.Y."/>
            <person name="Woyke T."/>
        </authorList>
    </citation>
    <scope>NUCLEOTIDE SEQUENCE [LARGE SCALE GENOMIC DNA]</scope>
    <source>
        <strain evidence="6">ATCC BAA-1195 / DSM 17260 / SV96</strain>
    </source>
</reference>
<dbReference type="HOGENOM" id="CLU_031285_10_4_6"/>
<keyword evidence="3" id="KW-0732">Signal</keyword>
<keyword evidence="6" id="KW-1185">Reference proteome</keyword>
<sequence>MTTASRHLCITMSAPRGNEVKACPELCRRARYGMSHEQCFAYTGRSASSTAFPRSAWERGGRITSRQSLHSILIFSLILIVFALGIDDAYSANEKRSVADSGVKTVSLWSYSGSNTAEYLALKASVDRYNAGRHGYRIEALPTTFKRYDEHIDDAAETGALPCLLQADASLLYAMAWSGYLQPIEQLMPKPLLDDVLPSILAQGRYDGRLYSLGQFDSGLALWGNRRLLVKAGVRIPTLQAPWTLAEFEQVLDKLSKLPGAVAAIDMGAFSGSGEFYSYAYSPILQGFGGDLIERNSYRSAKGVLDGPQSVAAMTHFQQWLKKGWFRSEVVADDFVNGKVALAWFGHWQYPWYSAELGKDLVLLPMPDFGHGIKTGMGSWSWAISSTCKEPEGAADFLGYLMSEREILRMTAANGAVPGRRSVLAKSPLYGERGPLRLYAQQLNAGLAIPRPQTPAYRMISKVFSIAAIAIIAGADVQTELSRAAALIDQDIIENRGYSND</sequence>
<evidence type="ECO:0000313" key="6">
    <source>
        <dbReference type="Proteomes" id="UP000004664"/>
    </source>
</evidence>
<dbReference type="GO" id="GO:0055052">
    <property type="term" value="C:ATP-binding cassette (ABC) transporter complex, substrate-binding subunit-containing"/>
    <property type="evidence" value="ECO:0007669"/>
    <property type="project" value="TreeGrafter"/>
</dbReference>
<dbReference type="SUPFAM" id="SSF53850">
    <property type="entry name" value="Periplasmic binding protein-like II"/>
    <property type="match status" value="1"/>
</dbReference>
<dbReference type="GO" id="GO:0015768">
    <property type="term" value="P:maltose transport"/>
    <property type="evidence" value="ECO:0007669"/>
    <property type="project" value="TreeGrafter"/>
</dbReference>
<evidence type="ECO:0000256" key="4">
    <source>
        <dbReference type="SAM" id="Phobius"/>
    </source>
</evidence>
<dbReference type="PANTHER" id="PTHR30061:SF50">
    <property type="entry name" value="MALTOSE_MALTODEXTRIN-BINDING PERIPLASMIC PROTEIN"/>
    <property type="match status" value="1"/>
</dbReference>
<feature type="transmembrane region" description="Helical" evidence="4">
    <location>
        <begin position="69"/>
        <end position="86"/>
    </location>
</feature>
<evidence type="ECO:0000256" key="3">
    <source>
        <dbReference type="ARBA" id="ARBA00022729"/>
    </source>
</evidence>
<evidence type="ECO:0000256" key="2">
    <source>
        <dbReference type="ARBA" id="ARBA00022448"/>
    </source>
</evidence>
<dbReference type="Proteomes" id="UP000004664">
    <property type="component" value="Unassembled WGS sequence"/>
</dbReference>